<sequence>MWHEFVLALSAVPFLLGALRFLLLFLGLRLTLRKTRPADRPGVFRDFAGALSGGPPQMGGGSKSQFILSRATRARRASG</sequence>
<feature type="transmembrane region" description="Helical" evidence="2">
    <location>
        <begin position="6"/>
        <end position="28"/>
    </location>
</feature>
<evidence type="ECO:0000313" key="4">
    <source>
        <dbReference type="Proteomes" id="UP000199202"/>
    </source>
</evidence>
<organism evidence="3 4">
    <name type="scientific">Nonomuraea jiangxiensis</name>
    <dbReference type="NCBI Taxonomy" id="633440"/>
    <lineage>
        <taxon>Bacteria</taxon>
        <taxon>Bacillati</taxon>
        <taxon>Actinomycetota</taxon>
        <taxon>Actinomycetes</taxon>
        <taxon>Streptosporangiales</taxon>
        <taxon>Streptosporangiaceae</taxon>
        <taxon>Nonomuraea</taxon>
    </lineage>
</organism>
<name>A0A1G9D9S1_9ACTN</name>
<dbReference type="Proteomes" id="UP000199202">
    <property type="component" value="Unassembled WGS sequence"/>
</dbReference>
<dbReference type="EMBL" id="FNDJ01000017">
    <property type="protein sequence ID" value="SDK60652.1"/>
    <property type="molecule type" value="Genomic_DNA"/>
</dbReference>
<feature type="region of interest" description="Disordered" evidence="1">
    <location>
        <begin position="51"/>
        <end position="79"/>
    </location>
</feature>
<proteinExistence type="predicted"/>
<gene>
    <name evidence="3" type="ORF">SAMN05421869_11755</name>
</gene>
<protein>
    <submittedName>
        <fullName evidence="3">Uncharacterized protein</fullName>
    </submittedName>
</protein>
<accession>A0A1G9D9S1</accession>
<evidence type="ECO:0000313" key="3">
    <source>
        <dbReference type="EMBL" id="SDK60652.1"/>
    </source>
</evidence>
<reference evidence="3 4" key="1">
    <citation type="submission" date="2016-10" db="EMBL/GenBank/DDBJ databases">
        <authorList>
            <person name="de Groot N.N."/>
        </authorList>
    </citation>
    <scope>NUCLEOTIDE SEQUENCE [LARGE SCALE GENOMIC DNA]</scope>
    <source>
        <strain evidence="3 4">CGMCC 4.6533</strain>
    </source>
</reference>
<keyword evidence="2" id="KW-0812">Transmembrane</keyword>
<evidence type="ECO:0000256" key="1">
    <source>
        <dbReference type="SAM" id="MobiDB-lite"/>
    </source>
</evidence>
<keyword evidence="2" id="KW-1133">Transmembrane helix</keyword>
<dbReference type="AlphaFoldDB" id="A0A1G9D9S1"/>
<evidence type="ECO:0000256" key="2">
    <source>
        <dbReference type="SAM" id="Phobius"/>
    </source>
</evidence>
<keyword evidence="2" id="KW-0472">Membrane</keyword>
<keyword evidence="4" id="KW-1185">Reference proteome</keyword>